<dbReference type="Proteomes" id="UP000308671">
    <property type="component" value="Unassembled WGS sequence"/>
</dbReference>
<evidence type="ECO:0000313" key="1">
    <source>
        <dbReference type="EMBL" id="THV49279.1"/>
    </source>
</evidence>
<organism evidence="1 2">
    <name type="scientific">Botrytis galanthina</name>
    <dbReference type="NCBI Taxonomy" id="278940"/>
    <lineage>
        <taxon>Eukaryota</taxon>
        <taxon>Fungi</taxon>
        <taxon>Dikarya</taxon>
        <taxon>Ascomycota</taxon>
        <taxon>Pezizomycotina</taxon>
        <taxon>Leotiomycetes</taxon>
        <taxon>Helotiales</taxon>
        <taxon>Sclerotiniaceae</taxon>
        <taxon>Botrytis</taxon>
    </lineage>
</organism>
<protein>
    <submittedName>
        <fullName evidence="1">Uncharacterized protein</fullName>
    </submittedName>
</protein>
<dbReference type="AlphaFoldDB" id="A0A4S8R543"/>
<proteinExistence type="predicted"/>
<sequence>MVSIYLASYRREATQLFAKCGRYGWGWMSLNGDVNACQNPIGGLGSWSIIAIVHMKGLSTYHNPQGEPQKLQKDAKDTVGSGNNKEYLQITKESSRMPRNTVPIHCHKQALQGEYNTRTSLYGATQALASRLGNAHRLRMLVNTRIV</sequence>
<evidence type="ECO:0000313" key="2">
    <source>
        <dbReference type="Proteomes" id="UP000308671"/>
    </source>
</evidence>
<dbReference type="EMBL" id="PQXL01000203">
    <property type="protein sequence ID" value="THV49279.1"/>
    <property type="molecule type" value="Genomic_DNA"/>
</dbReference>
<comment type="caution">
    <text evidence="1">The sequence shown here is derived from an EMBL/GenBank/DDBJ whole genome shotgun (WGS) entry which is preliminary data.</text>
</comment>
<name>A0A4S8R543_9HELO</name>
<reference evidence="1 2" key="1">
    <citation type="submission" date="2017-12" db="EMBL/GenBank/DDBJ databases">
        <title>Comparative genomics of Botrytis spp.</title>
        <authorList>
            <person name="Valero-Jimenez C.A."/>
            <person name="Tapia P."/>
            <person name="Veloso J."/>
            <person name="Silva-Moreno E."/>
            <person name="Staats M."/>
            <person name="Valdes J.H."/>
            <person name="Van Kan J.A.L."/>
        </authorList>
    </citation>
    <scope>NUCLEOTIDE SEQUENCE [LARGE SCALE GENOMIC DNA]</scope>
    <source>
        <strain evidence="1 2">MUCL435</strain>
    </source>
</reference>
<keyword evidence="2" id="KW-1185">Reference proteome</keyword>
<gene>
    <name evidence="1" type="ORF">BGAL_0203g00130</name>
</gene>
<accession>A0A4S8R543</accession>